<dbReference type="WBParaSite" id="nRc.2.0.1.t45275-RA">
    <property type="protein sequence ID" value="nRc.2.0.1.t45275-RA"/>
    <property type="gene ID" value="nRc.2.0.1.g45275"/>
</dbReference>
<accession>A0A915L667</accession>
<name>A0A915L667_ROMCU</name>
<reference evidence="2" key="1">
    <citation type="submission" date="2022-11" db="UniProtKB">
        <authorList>
            <consortium name="WormBaseParasite"/>
        </authorList>
    </citation>
    <scope>IDENTIFICATION</scope>
</reference>
<evidence type="ECO:0000313" key="2">
    <source>
        <dbReference type="WBParaSite" id="nRc.2.0.1.t45275-RA"/>
    </source>
</evidence>
<evidence type="ECO:0000313" key="1">
    <source>
        <dbReference type="Proteomes" id="UP000887565"/>
    </source>
</evidence>
<dbReference type="Proteomes" id="UP000887565">
    <property type="component" value="Unplaced"/>
</dbReference>
<organism evidence="1 2">
    <name type="scientific">Romanomermis culicivorax</name>
    <name type="common">Nematode worm</name>
    <dbReference type="NCBI Taxonomy" id="13658"/>
    <lineage>
        <taxon>Eukaryota</taxon>
        <taxon>Metazoa</taxon>
        <taxon>Ecdysozoa</taxon>
        <taxon>Nematoda</taxon>
        <taxon>Enoplea</taxon>
        <taxon>Dorylaimia</taxon>
        <taxon>Mermithida</taxon>
        <taxon>Mermithoidea</taxon>
        <taxon>Mermithidae</taxon>
        <taxon>Romanomermis</taxon>
    </lineage>
</organism>
<proteinExistence type="predicted"/>
<keyword evidence="1" id="KW-1185">Reference proteome</keyword>
<protein>
    <submittedName>
        <fullName evidence="2">Uncharacterized protein</fullName>
    </submittedName>
</protein>
<dbReference type="AlphaFoldDB" id="A0A915L667"/>
<sequence>SAIRVRPLQVLQGQTDKAFEFGRYTLVTQVHLAPAQWPIAAQFFSATYPKVNVWMALVC</sequence>